<dbReference type="InterPro" id="IPR011989">
    <property type="entry name" value="ARM-like"/>
</dbReference>
<comment type="subcellular location">
    <subcellularLocation>
        <location evidence="1 5">Nucleus</location>
    </subcellularLocation>
</comment>
<evidence type="ECO:0000256" key="5">
    <source>
        <dbReference type="RuleBase" id="RU367072"/>
    </source>
</evidence>
<dbReference type="PANTHER" id="PTHR12891:SF0">
    <property type="entry name" value="MMS19 NUCLEOTIDE EXCISION REPAIR PROTEIN HOMOLOG"/>
    <property type="match status" value="1"/>
</dbReference>
<dbReference type="InterPro" id="IPR016024">
    <property type="entry name" value="ARM-type_fold"/>
</dbReference>
<dbReference type="GO" id="GO:0016226">
    <property type="term" value="P:iron-sulfur cluster assembly"/>
    <property type="evidence" value="ECO:0007669"/>
    <property type="project" value="UniProtKB-UniRule"/>
</dbReference>
<dbReference type="AlphaFoldDB" id="A0A1E4S9Z6"/>
<dbReference type="Gene3D" id="1.25.10.10">
    <property type="entry name" value="Leucine-rich Repeat Variant"/>
    <property type="match status" value="1"/>
</dbReference>
<dbReference type="InterPro" id="IPR024687">
    <property type="entry name" value="MMS19_C"/>
</dbReference>
<keyword evidence="4 5" id="KW-0539">Nucleus</keyword>
<dbReference type="Pfam" id="PF14500">
    <property type="entry name" value="MMS19_N"/>
    <property type="match status" value="1"/>
</dbReference>
<name>A0A1E4S9Z6_CYBJN</name>
<keyword evidence="9" id="KW-1185">Reference proteome</keyword>
<evidence type="ECO:0000259" key="7">
    <source>
        <dbReference type="Pfam" id="PF14500"/>
    </source>
</evidence>
<keyword evidence="5" id="KW-0227">DNA damage</keyword>
<feature type="domain" description="MMS19 C-terminal" evidence="6">
    <location>
        <begin position="549"/>
        <end position="957"/>
    </location>
</feature>
<dbReference type="SUPFAM" id="SSF48371">
    <property type="entry name" value="ARM repeat"/>
    <property type="match status" value="2"/>
</dbReference>
<dbReference type="OrthoDB" id="342900at2759"/>
<dbReference type="RefSeq" id="XP_020073327.1">
    <property type="nucleotide sequence ID" value="XM_020214107.1"/>
</dbReference>
<dbReference type="GeneID" id="30988503"/>
<dbReference type="Proteomes" id="UP000094389">
    <property type="component" value="Unassembled WGS sequence"/>
</dbReference>
<dbReference type="Pfam" id="PF12460">
    <property type="entry name" value="MMS19_C"/>
    <property type="match status" value="1"/>
</dbReference>
<feature type="domain" description="MMS19 N-terminal" evidence="7">
    <location>
        <begin position="43"/>
        <end position="305"/>
    </location>
</feature>
<dbReference type="GO" id="GO:0097361">
    <property type="term" value="C:cytosolic [4Fe-4S] assembly targeting complex"/>
    <property type="evidence" value="ECO:0007669"/>
    <property type="project" value="UniProtKB-UniRule"/>
</dbReference>
<sequence length="1007" mass="112700">MDLSLNISQFLANSGSDENRASAIVERFANQIHSRDIKLIDLIKALGDYLTAEDDLLRPKATQCLSGTLNSLKKDILTPNDISVLTGFYVSKLEDGQCTKETLYGMSSLVDMDSFGPSNLDKVLKGLMEQYDSTKNLASTRYYGLLTLQRIFTKFVNYLIQMKKDKLFIECFLHVASGEKDPRNLLLSFALNKDISSSLNLESFEDELFDILFCYFPISFKPPKEDPYKITQDQLKGSLRSAIASSSAFDKDSYPNLLEKLSSTSPSVKRDTAETINACIANYGQKSLIEHWLEIWNAYKFEVVHGEPDDEEIGVYQSLLNTFTEISKVLTSNEVEFDQFASTLLKDLKESFQNTKTLKQTCLIFGAIAKANNIAYNKAVKLVLAQLLVKTDGLNVREERELIQNLGVFTSAYKDVYGTTSSPKLQDYNNGLKDFKDQILILLGKSLMGSSQVEVSLRTLAITELTNLTTLSDFLSNSELSLIAQYFTETVLMDDNEYVFNSAIGGLAQIAQLDSSVLVEVTLPTLISLLPDADEPVRINGQDKPKEKIFDVIVSISTGGALVNFMVIRLLNKLEQLQTTLADPVPYSFLILSSLQKIITTSESSTQFSTDTLFPSLVKLIHLLLKFPSLNQDDAILESATEILKLIVVFSSKSFHQQLSDDTLSFFTGLPVANDDYYKDLEPINVFAEPTPLINILSKVLAGVNKSVSINNVDSLINKLVEFIKTSSFQDGYVRISYLRFLSLIINKWNCEVSKYENITFDSVLSLEIYTWITKGVLLRIDPKSETFIDVLVGALSDTSLGAMAANSFEVLVVDLSIFEKFKKILNNNVRLLYKQKFFDLVVPKLVEGFNGNDDMKIKSNYLSALSHILKHTKREIINPHLPSFFPLLLQSLNLMDSEVRLASLNTILSSVGEVSDLITSHISSLIPKLLALAQSDRDHLNTEPVRLAAVNCLHSFAMALPLQKVVPYQKEVIRELTPVLDDKKRSVRKGAIDARQAYYELGRTVE</sequence>
<evidence type="ECO:0000256" key="1">
    <source>
        <dbReference type="ARBA" id="ARBA00004123"/>
    </source>
</evidence>
<dbReference type="GO" id="GO:0005634">
    <property type="term" value="C:nucleus"/>
    <property type="evidence" value="ECO:0007669"/>
    <property type="project" value="UniProtKB-SubCell"/>
</dbReference>
<evidence type="ECO:0000259" key="6">
    <source>
        <dbReference type="Pfam" id="PF12460"/>
    </source>
</evidence>
<dbReference type="EMBL" id="KV453925">
    <property type="protein sequence ID" value="ODV76288.1"/>
    <property type="molecule type" value="Genomic_DNA"/>
</dbReference>
<keyword evidence="3" id="KW-0677">Repeat</keyword>
<reference evidence="8 9" key="1">
    <citation type="journal article" date="2016" name="Proc. Natl. Acad. Sci. U.S.A.">
        <title>Comparative genomics of biotechnologically important yeasts.</title>
        <authorList>
            <person name="Riley R."/>
            <person name="Haridas S."/>
            <person name="Wolfe K.H."/>
            <person name="Lopes M.R."/>
            <person name="Hittinger C.T."/>
            <person name="Goeker M."/>
            <person name="Salamov A.A."/>
            <person name="Wisecaver J.H."/>
            <person name="Long T.M."/>
            <person name="Calvey C.H."/>
            <person name="Aerts A.L."/>
            <person name="Barry K.W."/>
            <person name="Choi C."/>
            <person name="Clum A."/>
            <person name="Coughlan A.Y."/>
            <person name="Deshpande S."/>
            <person name="Douglass A.P."/>
            <person name="Hanson S.J."/>
            <person name="Klenk H.-P."/>
            <person name="LaButti K.M."/>
            <person name="Lapidus A."/>
            <person name="Lindquist E.A."/>
            <person name="Lipzen A.M."/>
            <person name="Meier-Kolthoff J.P."/>
            <person name="Ohm R.A."/>
            <person name="Otillar R.P."/>
            <person name="Pangilinan J.L."/>
            <person name="Peng Y."/>
            <person name="Rokas A."/>
            <person name="Rosa C.A."/>
            <person name="Scheuner C."/>
            <person name="Sibirny A.A."/>
            <person name="Slot J.C."/>
            <person name="Stielow J.B."/>
            <person name="Sun H."/>
            <person name="Kurtzman C.P."/>
            <person name="Blackwell M."/>
            <person name="Grigoriev I.V."/>
            <person name="Jeffries T.W."/>
        </authorList>
    </citation>
    <scope>NUCLEOTIDE SEQUENCE [LARGE SCALE GENOMIC DNA]</scope>
    <source>
        <strain evidence="9">ATCC 18201 / CBS 1600 / BCRC 20928 / JCM 3617 / NBRC 0987 / NRRL Y-1542</strain>
    </source>
</reference>
<evidence type="ECO:0000256" key="4">
    <source>
        <dbReference type="ARBA" id="ARBA00023242"/>
    </source>
</evidence>
<accession>A0A1E4S9Z6</accession>
<dbReference type="OMA" id="FSFMPEF"/>
<comment type="similarity">
    <text evidence="2 5">Belongs to the MET18/MMS19 family.</text>
</comment>
<gene>
    <name evidence="8" type="ORF">CYBJADRAFT_165593</name>
</gene>
<dbReference type="GO" id="GO:0006281">
    <property type="term" value="P:DNA repair"/>
    <property type="evidence" value="ECO:0007669"/>
    <property type="project" value="UniProtKB-UniRule"/>
</dbReference>
<organism evidence="8 9">
    <name type="scientific">Cyberlindnera jadinii (strain ATCC 18201 / CBS 1600 / BCRC 20928 / JCM 3617 / NBRC 0987 / NRRL Y-1542)</name>
    <name type="common">Torula yeast</name>
    <name type="synonym">Candida utilis</name>
    <dbReference type="NCBI Taxonomy" id="983966"/>
    <lineage>
        <taxon>Eukaryota</taxon>
        <taxon>Fungi</taxon>
        <taxon>Dikarya</taxon>
        <taxon>Ascomycota</taxon>
        <taxon>Saccharomycotina</taxon>
        <taxon>Saccharomycetes</taxon>
        <taxon>Phaffomycetales</taxon>
        <taxon>Phaffomycetaceae</taxon>
        <taxon>Cyberlindnera</taxon>
    </lineage>
</organism>
<dbReference type="PANTHER" id="PTHR12891">
    <property type="entry name" value="DNA REPAIR/TRANSCRIPTION PROTEIN MET18/MMS19"/>
    <property type="match status" value="1"/>
</dbReference>
<evidence type="ECO:0000313" key="8">
    <source>
        <dbReference type="EMBL" id="ODV76288.1"/>
    </source>
</evidence>
<dbReference type="InterPro" id="IPR039920">
    <property type="entry name" value="MMS19"/>
</dbReference>
<dbReference type="STRING" id="983966.A0A1E4S9Z6"/>
<proteinExistence type="inferred from homology"/>
<protein>
    <recommendedName>
        <fullName evidence="5">MMS19 nucleotide excision repair protein</fullName>
    </recommendedName>
</protein>
<evidence type="ECO:0000313" key="9">
    <source>
        <dbReference type="Proteomes" id="UP000094389"/>
    </source>
</evidence>
<dbReference type="InterPro" id="IPR029240">
    <property type="entry name" value="MMS19_N"/>
</dbReference>
<keyword evidence="5" id="KW-0234">DNA repair</keyword>
<evidence type="ECO:0000256" key="3">
    <source>
        <dbReference type="ARBA" id="ARBA00022737"/>
    </source>
</evidence>
<dbReference type="GO" id="GO:0051604">
    <property type="term" value="P:protein maturation"/>
    <property type="evidence" value="ECO:0007669"/>
    <property type="project" value="UniProtKB-UniRule"/>
</dbReference>
<comment type="function">
    <text evidence="5">Key component of the cytosolic iron-sulfur protein assembly (CIA) complex, a multiprotein complex that mediates the incorporation of iron-sulfur cluster into apoproteins specifically involved in DNA metabolism and genomic integrity. In the CIA complex, MMS19 acts as an adapter between early-acting CIA components and a subset of cellular target iron-sulfur proteins.</text>
</comment>
<evidence type="ECO:0000256" key="2">
    <source>
        <dbReference type="ARBA" id="ARBA00009340"/>
    </source>
</evidence>